<reference evidence="1" key="1">
    <citation type="submission" date="2019-05" db="EMBL/GenBank/DDBJ databases">
        <title>Whole genome sequencing of Pseudanabaena catenata USMAC16.</title>
        <authorList>
            <person name="Khan Z."/>
            <person name="Omar W.M."/>
            <person name="Convey P."/>
            <person name="Merican F."/>
            <person name="Najimudin N."/>
        </authorList>
    </citation>
    <scope>NUCLEOTIDE SEQUENCE</scope>
    <source>
        <strain evidence="1">USMAC16</strain>
    </source>
</reference>
<name>A0A9X4M8E5_9CYAN</name>
<organism evidence="1 2">
    <name type="scientific">Pseudanabaena catenata USMAC16</name>
    <dbReference type="NCBI Taxonomy" id="1855837"/>
    <lineage>
        <taxon>Bacteria</taxon>
        <taxon>Bacillati</taxon>
        <taxon>Cyanobacteriota</taxon>
        <taxon>Cyanophyceae</taxon>
        <taxon>Pseudanabaenales</taxon>
        <taxon>Pseudanabaenaceae</taxon>
        <taxon>Pseudanabaena</taxon>
    </lineage>
</organism>
<evidence type="ECO:0000313" key="2">
    <source>
        <dbReference type="Proteomes" id="UP001152872"/>
    </source>
</evidence>
<dbReference type="Proteomes" id="UP001152872">
    <property type="component" value="Unassembled WGS sequence"/>
</dbReference>
<evidence type="ECO:0000313" key="1">
    <source>
        <dbReference type="EMBL" id="MDG3494779.1"/>
    </source>
</evidence>
<dbReference type="RefSeq" id="WP_009626872.1">
    <property type="nucleotide sequence ID" value="NZ_VBTY01000064.1"/>
</dbReference>
<dbReference type="AlphaFoldDB" id="A0A9X4M8E5"/>
<dbReference type="EMBL" id="VBTY01000064">
    <property type="protein sequence ID" value="MDG3494779.1"/>
    <property type="molecule type" value="Genomic_DNA"/>
</dbReference>
<proteinExistence type="predicted"/>
<keyword evidence="2" id="KW-1185">Reference proteome</keyword>
<protein>
    <submittedName>
        <fullName evidence="1">Uncharacterized protein</fullName>
    </submittedName>
</protein>
<comment type="caution">
    <text evidence="1">The sequence shown here is derived from an EMBL/GenBank/DDBJ whole genome shotgun (WGS) entry which is preliminary data.</text>
</comment>
<accession>A0A9X4M8E5</accession>
<gene>
    <name evidence="1" type="ORF">FEV09_09425</name>
</gene>
<sequence>MTIKEQLIREIEQAPEAYVIKFMQVWQFAKQPSNYSIETKLSDFFRQSPLAEVGANGELDLSRDRSLSPDRFIL</sequence>